<dbReference type="STRING" id="5288.A0A5C5FWJ6"/>
<evidence type="ECO:0000313" key="8">
    <source>
        <dbReference type="Proteomes" id="UP000311382"/>
    </source>
</evidence>
<evidence type="ECO:0000313" key="7">
    <source>
        <dbReference type="EMBL" id="TNY21015.1"/>
    </source>
</evidence>
<dbReference type="AlphaFoldDB" id="A0A5C5FWJ6"/>
<evidence type="ECO:0000256" key="6">
    <source>
        <dbReference type="PIRSR" id="PIRSR602403-1"/>
    </source>
</evidence>
<dbReference type="InterPro" id="IPR050121">
    <property type="entry name" value="Cytochrome_P450_monoxygenase"/>
</dbReference>
<evidence type="ECO:0000256" key="3">
    <source>
        <dbReference type="ARBA" id="ARBA00022723"/>
    </source>
</evidence>
<dbReference type="Proteomes" id="UP000311382">
    <property type="component" value="Unassembled WGS sequence"/>
</dbReference>
<reference evidence="7 8" key="1">
    <citation type="submission" date="2019-03" db="EMBL/GenBank/DDBJ databases">
        <title>Rhodosporidium diobovatum UCD-FST 08-225 genome sequencing, assembly, and annotation.</title>
        <authorList>
            <person name="Fakankun I.U."/>
            <person name="Fristensky B."/>
            <person name="Levin D.B."/>
        </authorList>
    </citation>
    <scope>NUCLEOTIDE SEQUENCE [LARGE SCALE GENOMIC DNA]</scope>
    <source>
        <strain evidence="7 8">UCD-FST 08-225</strain>
    </source>
</reference>
<name>A0A5C5FWJ6_9BASI</name>
<dbReference type="SUPFAM" id="SSF48264">
    <property type="entry name" value="Cytochrome P450"/>
    <property type="match status" value="1"/>
</dbReference>
<evidence type="ECO:0000256" key="1">
    <source>
        <dbReference type="ARBA" id="ARBA00001971"/>
    </source>
</evidence>
<proteinExistence type="inferred from homology"/>
<dbReference type="Pfam" id="PF00067">
    <property type="entry name" value="p450"/>
    <property type="match status" value="1"/>
</dbReference>
<dbReference type="Gene3D" id="1.10.630.10">
    <property type="entry name" value="Cytochrome P450"/>
    <property type="match status" value="1"/>
</dbReference>
<organism evidence="7 8">
    <name type="scientific">Rhodotorula diobovata</name>
    <dbReference type="NCBI Taxonomy" id="5288"/>
    <lineage>
        <taxon>Eukaryota</taxon>
        <taxon>Fungi</taxon>
        <taxon>Dikarya</taxon>
        <taxon>Basidiomycota</taxon>
        <taxon>Pucciniomycotina</taxon>
        <taxon>Microbotryomycetes</taxon>
        <taxon>Sporidiobolales</taxon>
        <taxon>Sporidiobolaceae</taxon>
        <taxon>Rhodotorula</taxon>
    </lineage>
</organism>
<dbReference type="CDD" id="cd11069">
    <property type="entry name" value="CYP_FUM15-like"/>
    <property type="match status" value="1"/>
</dbReference>
<dbReference type="PANTHER" id="PTHR24305">
    <property type="entry name" value="CYTOCHROME P450"/>
    <property type="match status" value="1"/>
</dbReference>
<dbReference type="EMBL" id="SOZI01000052">
    <property type="protein sequence ID" value="TNY21015.1"/>
    <property type="molecule type" value="Genomic_DNA"/>
</dbReference>
<dbReference type="InterPro" id="IPR036396">
    <property type="entry name" value="Cyt_P450_sf"/>
</dbReference>
<dbReference type="InterPro" id="IPR001128">
    <property type="entry name" value="Cyt_P450"/>
</dbReference>
<evidence type="ECO:0000256" key="5">
    <source>
        <dbReference type="ARBA" id="ARBA00023004"/>
    </source>
</evidence>
<dbReference type="GO" id="GO:0020037">
    <property type="term" value="F:heme binding"/>
    <property type="evidence" value="ECO:0007669"/>
    <property type="project" value="InterPro"/>
</dbReference>
<feature type="binding site" description="axial binding residue" evidence="6">
    <location>
        <position position="532"/>
    </location>
    <ligand>
        <name>heme</name>
        <dbReference type="ChEBI" id="CHEBI:30413"/>
    </ligand>
    <ligandPart>
        <name>Fe</name>
        <dbReference type="ChEBI" id="CHEBI:18248"/>
    </ligandPart>
</feature>
<dbReference type="PANTHER" id="PTHR24305:SF166">
    <property type="entry name" value="CYTOCHROME P450 12A4, MITOCHONDRIAL-RELATED"/>
    <property type="match status" value="1"/>
</dbReference>
<dbReference type="GO" id="GO:0004497">
    <property type="term" value="F:monooxygenase activity"/>
    <property type="evidence" value="ECO:0007669"/>
    <property type="project" value="InterPro"/>
</dbReference>
<keyword evidence="6" id="KW-0349">Heme</keyword>
<keyword evidence="3 6" id="KW-0479">Metal-binding</keyword>
<gene>
    <name evidence="7" type="ORF">DMC30DRAFT_222891</name>
</gene>
<comment type="similarity">
    <text evidence="2">Belongs to the cytochrome P450 family.</text>
</comment>
<dbReference type="PRINTS" id="PR00385">
    <property type="entry name" value="P450"/>
</dbReference>
<evidence type="ECO:0000256" key="4">
    <source>
        <dbReference type="ARBA" id="ARBA00023002"/>
    </source>
</evidence>
<accession>A0A5C5FWJ6</accession>
<sequence>MDYTAALVAYTWLHPFRTAACVLLLAALSVPVYLLTCCFIRPLVSSLRDLPGPHNDHPVYGNLARIFGGAPGEAHIAWQEAHGDAVRFQAFFGKQRLLLFDPAALNHVLVTHAYEYPRPEEARSALAMILGKGVLFVDGDDHRRHRRVMNPAFAPAHMRNLVPVFFKHANYLRDILGDLVRTGAPDGSAWKDEAQRVAYEAEKKEGTEETVQDVMKWMNRVTLDIIGEAGFGYEFNSLSLQHNAFGRVFSSMFSPRASAIKPGPRAVLTQRFIAGVMRFVPIMSLADWIPNASMRQFRDAFKFVETESMKILQAKKSEVEKDGLDSVAGSKDLIALLLKSVQSEGKASMNDQELRGQLTTMLIAGHETTSTALTWTLWMLAKAPAVQAKLRREIREAGAQAKSEGVDEDLESRVLDSLPYLDAVTRECIRLEPPVTSTIRQAAHDDFIPLSKPVPSASDPSRTISSIRVKRGQFVFVPIRAVGLSKDVFGDDAEEFRPERWIESEDGSGKKIEGGVGLTGSNLSFLAGPMGCIGYKFAILEFKAILSVLIDEFDFALRDEHMQVEGRAVMITRPLLVGEEHRGNRLPLRIRLAPRDEGDGSGAH</sequence>
<dbReference type="PRINTS" id="PR00465">
    <property type="entry name" value="EP450IV"/>
</dbReference>
<keyword evidence="8" id="KW-1185">Reference proteome</keyword>
<comment type="cofactor">
    <cofactor evidence="1 6">
        <name>heme</name>
        <dbReference type="ChEBI" id="CHEBI:30413"/>
    </cofactor>
</comment>
<dbReference type="GO" id="GO:0005506">
    <property type="term" value="F:iron ion binding"/>
    <property type="evidence" value="ECO:0007669"/>
    <property type="project" value="InterPro"/>
</dbReference>
<evidence type="ECO:0000256" key="2">
    <source>
        <dbReference type="ARBA" id="ARBA00010617"/>
    </source>
</evidence>
<dbReference type="GO" id="GO:0016705">
    <property type="term" value="F:oxidoreductase activity, acting on paired donors, with incorporation or reduction of molecular oxygen"/>
    <property type="evidence" value="ECO:0007669"/>
    <property type="project" value="InterPro"/>
</dbReference>
<comment type="caution">
    <text evidence="7">The sequence shown here is derived from an EMBL/GenBank/DDBJ whole genome shotgun (WGS) entry which is preliminary data.</text>
</comment>
<dbReference type="OrthoDB" id="1470350at2759"/>
<dbReference type="InterPro" id="IPR002403">
    <property type="entry name" value="Cyt_P450_E_grp-IV"/>
</dbReference>
<protein>
    <submittedName>
        <fullName evidence="7">Putative cytochrome P450</fullName>
    </submittedName>
</protein>
<keyword evidence="4" id="KW-0560">Oxidoreductase</keyword>
<keyword evidence="5 6" id="KW-0408">Iron</keyword>